<dbReference type="Proteomes" id="UP000426444">
    <property type="component" value="Chromosome"/>
</dbReference>
<dbReference type="OrthoDB" id="2078200at2"/>
<proteinExistence type="predicted"/>
<dbReference type="AlphaFoldDB" id="A0A6I6DBK5"/>
<organism evidence="1 2">
    <name type="scientific">Candidatus Syntrophocurvum alkaliphilum</name>
    <dbReference type="NCBI Taxonomy" id="2293317"/>
    <lineage>
        <taxon>Bacteria</taxon>
        <taxon>Bacillati</taxon>
        <taxon>Bacillota</taxon>
        <taxon>Clostridia</taxon>
        <taxon>Eubacteriales</taxon>
        <taxon>Syntrophomonadaceae</taxon>
        <taxon>Candidatus Syntrophocurvum</taxon>
    </lineage>
</organism>
<gene>
    <name evidence="1" type="ORF">SYNTR_0251</name>
</gene>
<accession>A0A6I6DBK5</accession>
<evidence type="ECO:0000313" key="1">
    <source>
        <dbReference type="EMBL" id="QGT98844.1"/>
    </source>
</evidence>
<protein>
    <submittedName>
        <fullName evidence="1">Uncharacterized protein</fullName>
    </submittedName>
</protein>
<dbReference type="KEGG" id="salq:SYNTR_0251"/>
<dbReference type="EMBL" id="CP046457">
    <property type="protein sequence ID" value="QGT98844.1"/>
    <property type="molecule type" value="Genomic_DNA"/>
</dbReference>
<evidence type="ECO:0000313" key="2">
    <source>
        <dbReference type="Proteomes" id="UP000426444"/>
    </source>
</evidence>
<sequence>MDKILAEFQHSLQSDNLFEIWEKELDIRLKLRNSNIQPNNIVIENEETIELLKRSLYYSHKKEIFYKILYNNMNNLITVKWLQKTPFIIKEFLEFIPYHIIKTNPQGKDLNFLINIYQDKYLSSFTKIVNVLDINNCTYLLSRTGNQNFKNLLKERESYIINQSKSNHYGLLELNDLPIFEDTPFGKKSELVSSAINLVTSSSVSNFQDPYGPERVNTLLNACDNIFMVGLIEDSLATLLELYEDFSNKNRLVNLIDEETVYKNMNKLLRKVVPTYTLLASSTSPYNNAQMIYKKLFEKFSPDPASLHYLLIYERVRTNLYEINKFASYEFLEIINKIYSYRPHDDFVELYNIYINEPNNNILFQLKNIGEQRIYSLPNEAFVIFELLRLIIQQENISDPYLASSLLKNYYQLWKWIPCNLFLHKEILDQLAIQDDDNLRKETEFLVSNMKNMNDLFSEFKLKPKLFLKKDANAKLELVLAKLMGAI</sequence>
<dbReference type="RefSeq" id="WP_156202798.1">
    <property type="nucleotide sequence ID" value="NZ_CP046457.1"/>
</dbReference>
<keyword evidence="2" id="KW-1185">Reference proteome</keyword>
<reference evidence="2" key="1">
    <citation type="journal article" date="2019" name="Microbiology">
        <title>Complete Genome Sequence of an Uncultured Bacterium of the Candidate Phylum Bipolaricaulota.</title>
        <authorList>
            <person name="Kadnikov V.V."/>
            <person name="Mardanov A.V."/>
            <person name="Beletsky A.V."/>
            <person name="Frank Y.A."/>
            <person name="Karnachuk O.V."/>
            <person name="Ravin N.V."/>
        </authorList>
    </citation>
    <scope>NUCLEOTIDE SEQUENCE [LARGE SCALE GENOMIC DNA]</scope>
</reference>
<name>A0A6I6DBK5_9FIRM</name>